<organism evidence="1">
    <name type="scientific">Aspergillus flavus</name>
    <dbReference type="NCBI Taxonomy" id="5059"/>
    <lineage>
        <taxon>Eukaryota</taxon>
        <taxon>Fungi</taxon>
        <taxon>Dikarya</taxon>
        <taxon>Ascomycota</taxon>
        <taxon>Pezizomycotina</taxon>
        <taxon>Eurotiomycetes</taxon>
        <taxon>Eurotiomycetidae</taxon>
        <taxon>Eurotiales</taxon>
        <taxon>Aspergillaceae</taxon>
        <taxon>Aspergillus</taxon>
        <taxon>Aspergillus subgen. Circumdati</taxon>
    </lineage>
</organism>
<sequence>MDRPREGCLPFPRGYAPKLSINGDPYLCCVLCGIECSLYIGSELRKAHKVWGAWAERKFNKRKSLIVPAAELEQLDQETDSPMWSCFYRAILDDPKTSRLSISGISPHLMVDRKKHRIMIDSDKALNLPGPTMASQRWSIDFHMANLFETDWNREKSVLIRYIMHPHCWLLVDRFLGDGRTDRTLWMPDLIHDTSEYPCNFNRTHMSSSPFIIRDIQTLITVATNEHGKPLGQGARWRSFVANVPVEVIMIIIDTLYESRPPCPERIQDTRNVLEAFQWNLPDLYSQRRCNPRLIFEAQDAIKAGT</sequence>
<protein>
    <submittedName>
        <fullName evidence="1">Uncharacterized protein</fullName>
    </submittedName>
</protein>
<dbReference type="VEuPathDB" id="FungiDB:F9C07_10179"/>
<dbReference type="Proteomes" id="UP000325434">
    <property type="component" value="Unassembled WGS sequence"/>
</dbReference>
<proteinExistence type="predicted"/>
<reference evidence="1" key="1">
    <citation type="submission" date="2019-04" db="EMBL/GenBank/DDBJ databases">
        <title>Friends and foes A comparative genomics study of 23 Aspergillus species from section Flavi.</title>
        <authorList>
            <consortium name="DOE Joint Genome Institute"/>
            <person name="Kjaerbolling I."/>
            <person name="Vesth T."/>
            <person name="Frisvad J.C."/>
            <person name="Nybo J.L."/>
            <person name="Theobald S."/>
            <person name="Kildgaard S."/>
            <person name="Isbrandt T."/>
            <person name="Kuo A."/>
            <person name="Sato A."/>
            <person name="Lyhne E.K."/>
            <person name="Kogle M.E."/>
            <person name="Wiebenga A."/>
            <person name="Kun R.S."/>
            <person name="Lubbers R.J."/>
            <person name="Makela M.R."/>
            <person name="Barry K."/>
            <person name="Chovatia M."/>
            <person name="Clum A."/>
            <person name="Daum C."/>
            <person name="Haridas S."/>
            <person name="He G."/>
            <person name="LaButti K."/>
            <person name="Lipzen A."/>
            <person name="Mondo S."/>
            <person name="Riley R."/>
            <person name="Salamov A."/>
            <person name="Simmons B.A."/>
            <person name="Magnuson J.K."/>
            <person name="Henrissat B."/>
            <person name="Mortensen U.H."/>
            <person name="Larsen T.O."/>
            <person name="Devries R.P."/>
            <person name="Grigoriev I.V."/>
            <person name="Machida M."/>
            <person name="Baker S.E."/>
            <person name="Andersen M.R."/>
        </authorList>
    </citation>
    <scope>NUCLEOTIDE SEQUENCE [LARGE SCALE GENOMIC DNA]</scope>
    <source>
        <strain evidence="1">CBS 121.62</strain>
    </source>
</reference>
<evidence type="ECO:0000313" key="1">
    <source>
        <dbReference type="EMBL" id="KAB8244889.1"/>
    </source>
</evidence>
<dbReference type="AlphaFoldDB" id="A0A5N6GUQ8"/>
<gene>
    <name evidence="1" type="ORF">BDV35DRAFT_406352</name>
</gene>
<name>A0A5N6GUQ8_ASPFL</name>
<dbReference type="EMBL" id="ML734620">
    <property type="protein sequence ID" value="KAB8244889.1"/>
    <property type="molecule type" value="Genomic_DNA"/>
</dbReference>
<accession>A0A5N6GUQ8</accession>
<dbReference type="VEuPathDB" id="FungiDB:AFLA_007006"/>